<name>A0A2I3LXA9_PAPAN</name>
<sequence length="80" mass="8564">ITEGNASELNFGTPSKISEKPRIDLRMHKLDMSLAEKAPRFQCVHCSPLRSCSGRPCIHSKGASLCSALLSGSESGASFQ</sequence>
<reference evidence="1" key="2">
    <citation type="submission" date="2025-08" db="UniProtKB">
        <authorList>
            <consortium name="Ensembl"/>
        </authorList>
    </citation>
    <scope>IDENTIFICATION</scope>
</reference>
<dbReference type="AlphaFoldDB" id="A0A2I3LXA9"/>
<dbReference type="Ensembl" id="ENSPANT00000051084.2">
    <property type="protein sequence ID" value="ENSPANP00000028097.2"/>
    <property type="gene ID" value="ENSPANG00000033937.2"/>
</dbReference>
<keyword evidence="2" id="KW-1185">Reference proteome</keyword>
<dbReference type="Proteomes" id="UP000028761">
    <property type="component" value="Chromosome 6"/>
</dbReference>
<dbReference type="GeneTree" id="ENSGT00910000146884"/>
<protein>
    <submittedName>
        <fullName evidence="1">Uncharacterized protein</fullName>
    </submittedName>
</protein>
<dbReference type="OMA" id="HKLDMSL"/>
<accession>A0A2I3LXA9</accession>
<evidence type="ECO:0000313" key="2">
    <source>
        <dbReference type="Proteomes" id="UP000028761"/>
    </source>
</evidence>
<reference evidence="1 2" key="1">
    <citation type="submission" date="2012-03" db="EMBL/GenBank/DDBJ databases">
        <title>Whole Genome Assembly of Papio anubis.</title>
        <authorList>
            <person name="Liu Y.L."/>
            <person name="Abraham K.A."/>
            <person name="Akbar H.A."/>
            <person name="Ali S.A."/>
            <person name="Anosike U.A."/>
            <person name="Aqrawi P.A."/>
            <person name="Arias F.A."/>
            <person name="Attaway T.A."/>
            <person name="Awwad R.A."/>
            <person name="Babu C.B."/>
            <person name="Bandaranaike D.B."/>
            <person name="Battles P.B."/>
            <person name="Bell A.B."/>
            <person name="Beltran B.B."/>
            <person name="Berhane-Mersha D.B."/>
            <person name="Bess C.B."/>
            <person name="Bickham C.B."/>
            <person name="Bolden T.B."/>
            <person name="Carter K.C."/>
            <person name="Chau D.C."/>
            <person name="Chavez A.C."/>
            <person name="Clerc-Blankenburg K.C."/>
            <person name="Coyle M.C."/>
            <person name="Dao M.D."/>
            <person name="Davila M.L.D."/>
            <person name="Davy-Carroll L.D."/>
            <person name="Denson S.D."/>
            <person name="Dinh H.D."/>
            <person name="Fernandez S.F."/>
            <person name="Fernando P.F."/>
            <person name="Forbes L.F."/>
            <person name="Francis C.F."/>
            <person name="Francisco L.F."/>
            <person name="Fu Q.F."/>
            <person name="Garcia-Iii R.G."/>
            <person name="Garrett T.G."/>
            <person name="Gross S.G."/>
            <person name="Gubbala S.G."/>
            <person name="Hirani K.H."/>
            <person name="Hogues M.H."/>
            <person name="Hollins B.H."/>
            <person name="Jackson L.J."/>
            <person name="Javaid M.J."/>
            <person name="Jhangiani S.J."/>
            <person name="Johnson A.J."/>
            <person name="Johnson B.J."/>
            <person name="Jones J.J."/>
            <person name="Joshi V.J."/>
            <person name="Kalu J.K."/>
            <person name="Khan N.K."/>
            <person name="Korchina V.K."/>
            <person name="Kovar C.K."/>
            <person name="Lago L.L."/>
            <person name="Lara F.L."/>
            <person name="Le T.-K.L."/>
            <person name="Lee S.L."/>
            <person name="Legall-Iii F.L."/>
            <person name="Lemon S.L."/>
            <person name="Liu J.L."/>
            <person name="Liu Y.-S.L."/>
            <person name="Liyanage D.L."/>
            <person name="Lopez J.L."/>
            <person name="Lorensuhewa L.L."/>
            <person name="Mata R.M."/>
            <person name="Mathew T.M."/>
            <person name="Mercado C.M."/>
            <person name="Mercado I.M."/>
            <person name="Morales K.M."/>
            <person name="Morgan M.M."/>
            <person name="Munidasa M.M."/>
            <person name="Ngo D.N."/>
            <person name="Nguyen L.N."/>
            <person name="Nguyen T.N."/>
            <person name="Nguyen N.N."/>
            <person name="Obregon M.O."/>
            <person name="Okwuonu G.O."/>
            <person name="Ongeri F.O."/>
            <person name="Onwere C.O."/>
            <person name="Osifeso I.O."/>
            <person name="Parra A.P."/>
            <person name="Patil S.P."/>
            <person name="Perez A.P."/>
            <person name="Perez Y.P."/>
            <person name="Pham C.P."/>
            <person name="Pu L.-L.P."/>
            <person name="Puazo M.P."/>
            <person name="Quiroz J.Q."/>
            <person name="Rouhana J.R."/>
            <person name="Ruiz M.R."/>
            <person name="Ruiz S.-J.R."/>
            <person name="Saada N.S."/>
            <person name="Santibanez J.S."/>
            <person name="Scheel M.S."/>
            <person name="Schneider B.S."/>
            <person name="Simmons D.S."/>
            <person name="Sisson I.S."/>
            <person name="Tang L.-Y.T."/>
            <person name="Thornton R.T."/>
            <person name="Tisius J.T."/>
            <person name="Toledanes G.T."/>
            <person name="Trejos Z.T."/>
            <person name="Usmani K.U."/>
            <person name="Varghese R.V."/>
            <person name="Vattathil S.V."/>
            <person name="Vee V.V."/>
            <person name="Walker D.W."/>
            <person name="Weissenberger G.W."/>
            <person name="White C.W."/>
            <person name="Williams A.W."/>
            <person name="Woodworth J.W."/>
            <person name="Wright R.W."/>
            <person name="Zhu Y.Z."/>
            <person name="Han Y.H."/>
            <person name="Newsham I.N."/>
            <person name="Nazareth L.N."/>
            <person name="Worley K.W."/>
            <person name="Muzny D.M."/>
            <person name="Rogers J.R."/>
            <person name="Gibbs R.G."/>
        </authorList>
    </citation>
    <scope>NUCLEOTIDE SEQUENCE [LARGE SCALE GENOMIC DNA]</scope>
</reference>
<evidence type="ECO:0000313" key="1">
    <source>
        <dbReference type="Ensembl" id="ENSPANP00000028097.2"/>
    </source>
</evidence>
<proteinExistence type="predicted"/>
<reference evidence="1" key="3">
    <citation type="submission" date="2025-09" db="UniProtKB">
        <authorList>
            <consortium name="Ensembl"/>
        </authorList>
    </citation>
    <scope>IDENTIFICATION</scope>
</reference>
<dbReference type="Bgee" id="ENSPANG00000033937">
    <property type="expression patterns" value="Expressed in ileum and 4 other cell types or tissues"/>
</dbReference>
<organism evidence="1 2">
    <name type="scientific">Papio anubis</name>
    <name type="common">Olive baboon</name>
    <dbReference type="NCBI Taxonomy" id="9555"/>
    <lineage>
        <taxon>Eukaryota</taxon>
        <taxon>Metazoa</taxon>
        <taxon>Chordata</taxon>
        <taxon>Craniata</taxon>
        <taxon>Vertebrata</taxon>
        <taxon>Euteleostomi</taxon>
        <taxon>Mammalia</taxon>
        <taxon>Eutheria</taxon>
        <taxon>Euarchontoglires</taxon>
        <taxon>Primates</taxon>
        <taxon>Haplorrhini</taxon>
        <taxon>Catarrhini</taxon>
        <taxon>Cercopithecidae</taxon>
        <taxon>Cercopithecinae</taxon>
        <taxon>Papio</taxon>
    </lineage>
</organism>